<dbReference type="InterPro" id="IPR013785">
    <property type="entry name" value="Aldolase_TIM"/>
</dbReference>
<dbReference type="Gene3D" id="3.20.20.70">
    <property type="entry name" value="Aldolase class I"/>
    <property type="match status" value="1"/>
</dbReference>
<dbReference type="Pfam" id="PF04055">
    <property type="entry name" value="Radical_SAM"/>
    <property type="match status" value="1"/>
</dbReference>
<dbReference type="EMBL" id="FRYK01000004">
    <property type="protein sequence ID" value="SHO73844.1"/>
    <property type="molecule type" value="Genomic_DNA"/>
</dbReference>
<name>A0A1M7ZYB1_9FLAO</name>
<dbReference type="AlphaFoldDB" id="A0A1M7ZYB1"/>
<dbReference type="InterPro" id="IPR007197">
    <property type="entry name" value="rSAM"/>
</dbReference>
<keyword evidence="2" id="KW-0949">S-adenosyl-L-methionine</keyword>
<dbReference type="PANTHER" id="PTHR11228:SF27">
    <property type="entry name" value="GLYCYL-RADICAL ENZYME ACTIVATING ENZYME MJ1227-RELATED"/>
    <property type="match status" value="1"/>
</dbReference>
<evidence type="ECO:0000256" key="5">
    <source>
        <dbReference type="ARBA" id="ARBA00023014"/>
    </source>
</evidence>
<protein>
    <submittedName>
        <fullName evidence="7">Pyruvate formate lyase activating enzyme</fullName>
    </submittedName>
</protein>
<evidence type="ECO:0000256" key="4">
    <source>
        <dbReference type="ARBA" id="ARBA00023004"/>
    </source>
</evidence>
<dbReference type="SFLD" id="SFLDG01094">
    <property type="entry name" value="Uncharacterised_Radical_SAM_Su"/>
    <property type="match status" value="1"/>
</dbReference>
<dbReference type="GO" id="GO:0046872">
    <property type="term" value="F:metal ion binding"/>
    <property type="evidence" value="ECO:0007669"/>
    <property type="project" value="UniProtKB-KW"/>
</dbReference>
<organism evidence="7 8">
    <name type="scientific">Flavobacterium cucumis</name>
    <dbReference type="NCBI Taxonomy" id="416016"/>
    <lineage>
        <taxon>Bacteria</taxon>
        <taxon>Pseudomonadati</taxon>
        <taxon>Bacteroidota</taxon>
        <taxon>Flavobacteriia</taxon>
        <taxon>Flavobacteriales</taxon>
        <taxon>Flavobacteriaceae</taxon>
        <taxon>Flavobacterium</taxon>
    </lineage>
</organism>
<dbReference type="PANTHER" id="PTHR11228">
    <property type="entry name" value="RADICAL SAM DOMAIN PROTEIN"/>
    <property type="match status" value="1"/>
</dbReference>
<gene>
    <name evidence="7" type="ORF">SAMN05443547_2218</name>
</gene>
<feature type="domain" description="Radical SAM core" evidence="6">
    <location>
        <begin position="32"/>
        <end position="240"/>
    </location>
</feature>
<reference evidence="8" key="1">
    <citation type="submission" date="2016-12" db="EMBL/GenBank/DDBJ databases">
        <authorList>
            <person name="Varghese N."/>
            <person name="Submissions S."/>
        </authorList>
    </citation>
    <scope>NUCLEOTIDE SEQUENCE [LARGE SCALE GENOMIC DNA]</scope>
    <source>
        <strain evidence="8">DSM 18830</strain>
    </source>
</reference>
<evidence type="ECO:0000259" key="6">
    <source>
        <dbReference type="PROSITE" id="PS51918"/>
    </source>
</evidence>
<dbReference type="PROSITE" id="PS51918">
    <property type="entry name" value="RADICAL_SAM"/>
    <property type="match status" value="1"/>
</dbReference>
<keyword evidence="3" id="KW-0479">Metal-binding</keyword>
<keyword evidence="5" id="KW-0411">Iron-sulfur</keyword>
<sequence>MNTNNEPTLENVNLDFLNKKAIHSFTPFTLLDYPDKSACILWFAGCNMKCDYCYNPEIVFGKGAFYFSEIISFLKSRSNLLDAVVFSGGECLIHKDIIPFIKLVKSLGFLIKVDTNGSQPKVLKKLIEEQLIDYVALDFKGPKEKFFAITKADFYAQFLSCFDLLQASSIPFEVRTTYHSSLLNLEDIVAMQDVLLELGYDRNYYIQNFRNYQNTIAPLPDSQSISEKDIHQNMTKIIFR</sequence>
<keyword evidence="7" id="KW-0670">Pyruvate</keyword>
<dbReference type="InterPro" id="IPR050377">
    <property type="entry name" value="Radical_SAM_PqqE_MftC-like"/>
</dbReference>
<proteinExistence type="predicted"/>
<dbReference type="InterPro" id="IPR058240">
    <property type="entry name" value="rSAM_sf"/>
</dbReference>
<dbReference type="SFLD" id="SFLDS00029">
    <property type="entry name" value="Radical_SAM"/>
    <property type="match status" value="1"/>
</dbReference>
<dbReference type="SUPFAM" id="SSF102114">
    <property type="entry name" value="Radical SAM enzymes"/>
    <property type="match status" value="1"/>
</dbReference>
<dbReference type="RefSeq" id="WP_084530283.1">
    <property type="nucleotide sequence ID" value="NZ_CBCSEA010000007.1"/>
</dbReference>
<keyword evidence="4" id="KW-0408">Iron</keyword>
<dbReference type="GO" id="GO:0051536">
    <property type="term" value="F:iron-sulfur cluster binding"/>
    <property type="evidence" value="ECO:0007669"/>
    <property type="project" value="UniProtKB-KW"/>
</dbReference>
<comment type="cofactor">
    <cofactor evidence="1">
        <name>[4Fe-4S] cluster</name>
        <dbReference type="ChEBI" id="CHEBI:49883"/>
    </cofactor>
</comment>
<evidence type="ECO:0000256" key="3">
    <source>
        <dbReference type="ARBA" id="ARBA00022723"/>
    </source>
</evidence>
<dbReference type="SFLD" id="SFLDG01067">
    <property type="entry name" value="SPASM/twitch_domain_containing"/>
    <property type="match status" value="1"/>
</dbReference>
<accession>A0A1M7ZYB1</accession>
<evidence type="ECO:0000313" key="7">
    <source>
        <dbReference type="EMBL" id="SHO73844.1"/>
    </source>
</evidence>
<evidence type="ECO:0000256" key="1">
    <source>
        <dbReference type="ARBA" id="ARBA00001966"/>
    </source>
</evidence>
<evidence type="ECO:0000313" key="8">
    <source>
        <dbReference type="Proteomes" id="UP000184611"/>
    </source>
</evidence>
<dbReference type="GO" id="GO:0016829">
    <property type="term" value="F:lyase activity"/>
    <property type="evidence" value="ECO:0007669"/>
    <property type="project" value="UniProtKB-KW"/>
</dbReference>
<dbReference type="NCBIfam" id="TIGR02495">
    <property type="entry name" value="NrdG2"/>
    <property type="match status" value="1"/>
</dbReference>
<evidence type="ECO:0000256" key="2">
    <source>
        <dbReference type="ARBA" id="ARBA00022691"/>
    </source>
</evidence>
<keyword evidence="7" id="KW-0456">Lyase</keyword>
<dbReference type="Proteomes" id="UP000184611">
    <property type="component" value="Unassembled WGS sequence"/>
</dbReference>
<dbReference type="STRING" id="416016.SAMN05443547_2218"/>
<dbReference type="InterPro" id="IPR012840">
    <property type="entry name" value="NrdG2"/>
</dbReference>
<keyword evidence="8" id="KW-1185">Reference proteome</keyword>
<dbReference type="CDD" id="cd01335">
    <property type="entry name" value="Radical_SAM"/>
    <property type="match status" value="1"/>
</dbReference>